<evidence type="ECO:0000313" key="2">
    <source>
        <dbReference type="EMBL" id="USY17446.1"/>
    </source>
</evidence>
<reference evidence="2" key="1">
    <citation type="submission" date="2022-06" db="EMBL/GenBank/DDBJ databases">
        <authorList>
            <person name="Ping M."/>
        </authorList>
    </citation>
    <scope>NUCLEOTIDE SEQUENCE</scope>
    <source>
        <strain evidence="2">JCM11759T</strain>
    </source>
</reference>
<keyword evidence="3" id="KW-1185">Reference proteome</keyword>
<dbReference type="EMBL" id="CP099837">
    <property type="protein sequence ID" value="USY17446.1"/>
    <property type="molecule type" value="Genomic_DNA"/>
</dbReference>
<evidence type="ECO:0000256" key="1">
    <source>
        <dbReference type="SAM" id="MobiDB-lite"/>
    </source>
</evidence>
<feature type="compositionally biased region" description="Acidic residues" evidence="1">
    <location>
        <begin position="86"/>
        <end position="113"/>
    </location>
</feature>
<gene>
    <name evidence="2" type="ORF">NE857_19085</name>
</gene>
<dbReference type="Proteomes" id="UP001055940">
    <property type="component" value="Chromosome"/>
</dbReference>
<protein>
    <submittedName>
        <fullName evidence="2">Uncharacterized protein</fullName>
    </submittedName>
</protein>
<proteinExistence type="predicted"/>
<organism evidence="2 3">
    <name type="scientific">Nocardiopsis exhalans</name>
    <dbReference type="NCBI Taxonomy" id="163604"/>
    <lineage>
        <taxon>Bacteria</taxon>
        <taxon>Bacillati</taxon>
        <taxon>Actinomycetota</taxon>
        <taxon>Actinomycetes</taxon>
        <taxon>Streptosporangiales</taxon>
        <taxon>Nocardiopsidaceae</taxon>
        <taxon>Nocardiopsis</taxon>
    </lineage>
</organism>
<feature type="region of interest" description="Disordered" evidence="1">
    <location>
        <begin position="75"/>
        <end position="113"/>
    </location>
</feature>
<name>A0ABY5CZR9_9ACTN</name>
<dbReference type="RefSeq" id="WP_254417016.1">
    <property type="nucleotide sequence ID" value="NZ_BAAAJB010000069.1"/>
</dbReference>
<evidence type="ECO:0000313" key="3">
    <source>
        <dbReference type="Proteomes" id="UP001055940"/>
    </source>
</evidence>
<accession>A0ABY5CZR9</accession>
<sequence>MSLFLAGALGVGVLAGWSLRVPENAPVYLELSEQHESTGADLEQALAKEADYEDTVSSLEEDLEQLEAPILELDEREEGLDTREGELDEREEELNEFSEELDERESDLDTREEEVTGLETEAEENSFPGTGTFLVGDEISPGTYRSEDTSSCYWARLSDTGGTLDSIIANNFGGGRQVVTISGSDVAFETSSCGGWSRI</sequence>